<keyword evidence="11" id="KW-1015">Disulfide bond</keyword>
<evidence type="ECO:0000256" key="8">
    <source>
        <dbReference type="ARBA" id="ARBA00022729"/>
    </source>
</evidence>
<protein>
    <submittedName>
        <fullName evidence="19">CFEM domain-containing protein</fullName>
    </submittedName>
</protein>
<evidence type="ECO:0000256" key="7">
    <source>
        <dbReference type="ARBA" id="ARBA00022692"/>
    </source>
</evidence>
<dbReference type="Proteomes" id="UP001232148">
    <property type="component" value="Unassembled WGS sequence"/>
</dbReference>
<dbReference type="AlphaFoldDB" id="A0AAD9HGM5"/>
<keyword evidence="9 15" id="KW-1133">Transmembrane helix</keyword>
<dbReference type="InterPro" id="IPR049326">
    <property type="entry name" value="Rhodopsin_dom_fungi"/>
</dbReference>
<evidence type="ECO:0000256" key="16">
    <source>
        <dbReference type="SAM" id="SignalP"/>
    </source>
</evidence>
<gene>
    <name evidence="19" type="ORF">LX32DRAFT_722010</name>
</gene>
<evidence type="ECO:0000256" key="14">
    <source>
        <dbReference type="SAM" id="MobiDB-lite"/>
    </source>
</evidence>
<evidence type="ECO:0000256" key="1">
    <source>
        <dbReference type="ARBA" id="ARBA00004141"/>
    </source>
</evidence>
<keyword evidence="20" id="KW-1185">Reference proteome</keyword>
<comment type="subcellular location">
    <subcellularLocation>
        <location evidence="2">Membrane</location>
        <topology evidence="2">Lipid-anchor</topology>
        <topology evidence="2">GPI-anchor</topology>
    </subcellularLocation>
    <subcellularLocation>
        <location evidence="1">Membrane</location>
        <topology evidence="1">Multi-pass membrane protein</topology>
    </subcellularLocation>
    <subcellularLocation>
        <location evidence="3">Secreted</location>
    </subcellularLocation>
</comment>
<keyword evidence="5" id="KW-0964">Secreted</keyword>
<evidence type="ECO:0000259" key="18">
    <source>
        <dbReference type="Pfam" id="PF20684"/>
    </source>
</evidence>
<dbReference type="Pfam" id="PF05730">
    <property type="entry name" value="CFEM"/>
    <property type="match status" value="1"/>
</dbReference>
<feature type="compositionally biased region" description="Basic and acidic residues" evidence="14">
    <location>
        <begin position="386"/>
        <end position="397"/>
    </location>
</feature>
<evidence type="ECO:0000256" key="13">
    <source>
        <dbReference type="ARBA" id="ARBA00038359"/>
    </source>
</evidence>
<evidence type="ECO:0000256" key="4">
    <source>
        <dbReference type="ARBA" id="ARBA00010031"/>
    </source>
</evidence>
<feature type="chain" id="PRO_5042111009" evidence="16">
    <location>
        <begin position="23"/>
        <end position="397"/>
    </location>
</feature>
<dbReference type="EMBL" id="MU842893">
    <property type="protein sequence ID" value="KAK2027544.1"/>
    <property type="molecule type" value="Genomic_DNA"/>
</dbReference>
<feature type="signal peptide" evidence="16">
    <location>
        <begin position="1"/>
        <end position="22"/>
    </location>
</feature>
<evidence type="ECO:0000259" key="17">
    <source>
        <dbReference type="Pfam" id="PF05730"/>
    </source>
</evidence>
<accession>A0AAD9HGM5</accession>
<dbReference type="InterPro" id="IPR052337">
    <property type="entry name" value="SAT4-like"/>
</dbReference>
<reference evidence="19" key="1">
    <citation type="submission" date="2021-06" db="EMBL/GenBank/DDBJ databases">
        <title>Comparative genomics, transcriptomics and evolutionary studies reveal genomic signatures of adaptation to plant cell wall in hemibiotrophic fungi.</title>
        <authorList>
            <consortium name="DOE Joint Genome Institute"/>
            <person name="Baroncelli R."/>
            <person name="Diaz J.F."/>
            <person name="Benocci T."/>
            <person name="Peng M."/>
            <person name="Battaglia E."/>
            <person name="Haridas S."/>
            <person name="Andreopoulos W."/>
            <person name="Labutti K."/>
            <person name="Pangilinan J."/>
            <person name="Floch G.L."/>
            <person name="Makela M.R."/>
            <person name="Henrissat B."/>
            <person name="Grigoriev I.V."/>
            <person name="Crouch J.A."/>
            <person name="De Vries R.P."/>
            <person name="Sukno S.A."/>
            <person name="Thon M.R."/>
        </authorList>
    </citation>
    <scope>NUCLEOTIDE SEQUENCE</scope>
    <source>
        <strain evidence="19">MAFF235873</strain>
    </source>
</reference>
<feature type="transmembrane region" description="Helical" evidence="15">
    <location>
        <begin position="132"/>
        <end position="152"/>
    </location>
</feature>
<evidence type="ECO:0000256" key="9">
    <source>
        <dbReference type="ARBA" id="ARBA00022989"/>
    </source>
</evidence>
<evidence type="ECO:0000256" key="3">
    <source>
        <dbReference type="ARBA" id="ARBA00004613"/>
    </source>
</evidence>
<dbReference type="PANTHER" id="PTHR33048:SF143">
    <property type="entry name" value="EXTRACELLULAR MEMBRANE PROTEIN CFEM DOMAIN-CONTAINING PROTEIN-RELATED"/>
    <property type="match status" value="1"/>
</dbReference>
<dbReference type="Pfam" id="PF20684">
    <property type="entry name" value="Fung_rhodopsin"/>
    <property type="match status" value="1"/>
</dbReference>
<feature type="transmembrane region" description="Helical" evidence="15">
    <location>
        <begin position="101"/>
        <end position="120"/>
    </location>
</feature>
<keyword evidence="7 15" id="KW-0812">Transmembrane</keyword>
<feature type="region of interest" description="Disordered" evidence="14">
    <location>
        <begin position="369"/>
        <end position="397"/>
    </location>
</feature>
<feature type="transmembrane region" description="Helical" evidence="15">
    <location>
        <begin position="172"/>
        <end position="198"/>
    </location>
</feature>
<evidence type="ECO:0000256" key="11">
    <source>
        <dbReference type="ARBA" id="ARBA00023157"/>
    </source>
</evidence>
<feature type="transmembrane region" description="Helical" evidence="15">
    <location>
        <begin position="210"/>
        <end position="232"/>
    </location>
</feature>
<keyword evidence="12" id="KW-0449">Lipoprotein</keyword>
<name>A0AAD9HGM5_9PEZI</name>
<comment type="similarity">
    <text evidence="13">Belongs to the SAT4 family.</text>
</comment>
<evidence type="ECO:0000313" key="20">
    <source>
        <dbReference type="Proteomes" id="UP001232148"/>
    </source>
</evidence>
<keyword evidence="6" id="KW-0336">GPI-anchor</keyword>
<dbReference type="GO" id="GO:0005576">
    <property type="term" value="C:extracellular region"/>
    <property type="evidence" value="ECO:0007669"/>
    <property type="project" value="UniProtKB-SubCell"/>
</dbReference>
<keyword evidence="10 15" id="KW-0472">Membrane</keyword>
<feature type="compositionally biased region" description="Polar residues" evidence="14">
    <location>
        <begin position="369"/>
        <end position="385"/>
    </location>
</feature>
<evidence type="ECO:0000256" key="2">
    <source>
        <dbReference type="ARBA" id="ARBA00004589"/>
    </source>
</evidence>
<evidence type="ECO:0000256" key="10">
    <source>
        <dbReference type="ARBA" id="ARBA00023136"/>
    </source>
</evidence>
<feature type="domain" description="Rhodopsin" evidence="18">
    <location>
        <begin position="117"/>
        <end position="355"/>
    </location>
</feature>
<evidence type="ECO:0000256" key="6">
    <source>
        <dbReference type="ARBA" id="ARBA00022622"/>
    </source>
</evidence>
<keyword evidence="6" id="KW-0325">Glycoprotein</keyword>
<dbReference type="PANTHER" id="PTHR33048">
    <property type="entry name" value="PTH11-LIKE INTEGRAL MEMBRANE PROTEIN (AFU_ORTHOLOGUE AFUA_5G11245)"/>
    <property type="match status" value="1"/>
</dbReference>
<comment type="caution">
    <text evidence="19">The sequence shown here is derived from an EMBL/GenBank/DDBJ whole genome shotgun (WGS) entry which is preliminary data.</text>
</comment>
<feature type="transmembrane region" description="Helical" evidence="15">
    <location>
        <begin position="291"/>
        <end position="311"/>
    </location>
</feature>
<organism evidence="19 20">
    <name type="scientific">Colletotrichum zoysiae</name>
    <dbReference type="NCBI Taxonomy" id="1216348"/>
    <lineage>
        <taxon>Eukaryota</taxon>
        <taxon>Fungi</taxon>
        <taxon>Dikarya</taxon>
        <taxon>Ascomycota</taxon>
        <taxon>Pezizomycotina</taxon>
        <taxon>Sordariomycetes</taxon>
        <taxon>Hypocreomycetidae</taxon>
        <taxon>Glomerellales</taxon>
        <taxon>Glomerellaceae</taxon>
        <taxon>Colletotrichum</taxon>
        <taxon>Colletotrichum graminicola species complex</taxon>
    </lineage>
</organism>
<evidence type="ECO:0000256" key="15">
    <source>
        <dbReference type="SAM" id="Phobius"/>
    </source>
</evidence>
<keyword evidence="8 16" id="KW-0732">Signal</keyword>
<feature type="domain" description="CFEM" evidence="17">
    <location>
        <begin position="27"/>
        <end position="89"/>
    </location>
</feature>
<comment type="similarity">
    <text evidence="4">Belongs to the RBT5 family.</text>
</comment>
<dbReference type="GO" id="GO:0098552">
    <property type="term" value="C:side of membrane"/>
    <property type="evidence" value="ECO:0007669"/>
    <property type="project" value="UniProtKB-KW"/>
</dbReference>
<evidence type="ECO:0000256" key="12">
    <source>
        <dbReference type="ARBA" id="ARBA00023288"/>
    </source>
</evidence>
<proteinExistence type="inferred from homology"/>
<evidence type="ECO:0000256" key="5">
    <source>
        <dbReference type="ARBA" id="ARBA00022525"/>
    </source>
</evidence>
<evidence type="ECO:0000313" key="19">
    <source>
        <dbReference type="EMBL" id="KAK2027544.1"/>
    </source>
</evidence>
<dbReference type="InterPro" id="IPR008427">
    <property type="entry name" value="Extracellular_membr_CFEM_dom"/>
</dbReference>
<sequence length="397" mass="44453">MVTVRFITLSFFFSWVCVSAGAELPRPDIPICASTCAYHEFGYSNCAPTDQDCLCHDIVYNTKVEACVLQNCTVKEALVARNQSMTACHAPVTELASFHRWFEWVLFVLPTVLMATRLANKWLRISPWGWDDTSIIAAYLIVVAFMPGSVLAHRAGAGRDIWTLTPDQITNLLLIVYVWGLLYFFGLAFIKISIVFLYLRIFPDKKFRKVLWATQLFNLLLLISFTAGQLALCQPLKLAWVGWAKEVTGKCFDRNGFIISHGAINVALDLWMLGLPMTQLYGLHMQRKKKLGVMLMLSLGVFLTAVSAYRIDAVLTFATSSNFPVDSLETSLWSHIELCVGVVVACLPSTRQLWVRVFPNALGLTPMATPNASAKTSRSSGSNIKNDFENTIRPRDF</sequence>